<organism evidence="1">
    <name type="scientific">termite gut metagenome</name>
    <dbReference type="NCBI Taxonomy" id="433724"/>
    <lineage>
        <taxon>unclassified sequences</taxon>
        <taxon>metagenomes</taxon>
        <taxon>organismal metagenomes</taxon>
    </lineage>
</organism>
<protein>
    <recommendedName>
        <fullName evidence="2">Helix-turn-helix domain-containing protein</fullName>
    </recommendedName>
</protein>
<dbReference type="EMBL" id="SNRY01006757">
    <property type="protein sequence ID" value="KAA6311865.1"/>
    <property type="molecule type" value="Genomic_DNA"/>
</dbReference>
<evidence type="ECO:0000313" key="1">
    <source>
        <dbReference type="EMBL" id="KAA6311865.1"/>
    </source>
</evidence>
<name>A0A5J4PQS7_9ZZZZ</name>
<evidence type="ECO:0008006" key="2">
    <source>
        <dbReference type="Google" id="ProtNLM"/>
    </source>
</evidence>
<proteinExistence type="predicted"/>
<accession>A0A5J4PQS7</accession>
<dbReference type="AlphaFoldDB" id="A0A5J4PQS7"/>
<dbReference type="PANTHER" id="PTHR34585">
    <property type="match status" value="1"/>
</dbReference>
<reference evidence="1" key="1">
    <citation type="submission" date="2019-03" db="EMBL/GenBank/DDBJ databases">
        <title>Single cell metagenomics reveals metabolic interactions within the superorganism composed of flagellate Streblomastix strix and complex community of Bacteroidetes bacteria on its surface.</title>
        <authorList>
            <person name="Treitli S.C."/>
            <person name="Kolisko M."/>
            <person name="Husnik F."/>
            <person name="Keeling P."/>
            <person name="Hampl V."/>
        </authorList>
    </citation>
    <scope>NUCLEOTIDE SEQUENCE</scope>
    <source>
        <strain evidence="1">STM</strain>
    </source>
</reference>
<comment type="caution">
    <text evidence="1">The sequence shown here is derived from an EMBL/GenBank/DDBJ whole genome shotgun (WGS) entry which is preliminary data.</text>
</comment>
<sequence>MEILDHKSSEVISFFTELDEMLDSISQALKNRTPHLNGEKFLTNKDICQMLHISNCALQEWRDTGIVPFIQIKGKMLRRESEIMKNRIGEGYAFWEVSKENFNDKTYNFSFNFLSAFFRCLMQHRYKGKKPTIQALQHIIFLQYVYTSKLKVRMTDNARKQNMARIHNAHNITN</sequence>
<dbReference type="PANTHER" id="PTHR34585:SF22">
    <property type="entry name" value="HELIX-TURN-HELIX DOMAIN-CONTAINING PROTEIN"/>
    <property type="match status" value="1"/>
</dbReference>
<gene>
    <name evidence="1" type="ORF">EZS27_037093</name>
</gene>